<keyword evidence="3" id="KW-1185">Reference proteome</keyword>
<protein>
    <recommendedName>
        <fullName evidence="1">Peptidase S8/S53 domain-containing protein</fullName>
    </recommendedName>
</protein>
<name>A0ABN2LMN8_9MICO</name>
<dbReference type="Proteomes" id="UP001499938">
    <property type="component" value="Unassembled WGS sequence"/>
</dbReference>
<evidence type="ECO:0000313" key="3">
    <source>
        <dbReference type="Proteomes" id="UP001499938"/>
    </source>
</evidence>
<dbReference type="EMBL" id="BAAAPO010000027">
    <property type="protein sequence ID" value="GAA1793969.1"/>
    <property type="molecule type" value="Genomic_DNA"/>
</dbReference>
<proteinExistence type="predicted"/>
<evidence type="ECO:0000313" key="2">
    <source>
        <dbReference type="EMBL" id="GAA1793969.1"/>
    </source>
</evidence>
<dbReference type="Pfam" id="PF00082">
    <property type="entry name" value="Peptidase_S8"/>
    <property type="match status" value="1"/>
</dbReference>
<evidence type="ECO:0000259" key="1">
    <source>
        <dbReference type="Pfam" id="PF00082"/>
    </source>
</evidence>
<dbReference type="SUPFAM" id="SSF52743">
    <property type="entry name" value="Subtilisin-like"/>
    <property type="match status" value="1"/>
</dbReference>
<gene>
    <name evidence="2" type="ORF">GCM10009811_18400</name>
</gene>
<dbReference type="InterPro" id="IPR034074">
    <property type="entry name" value="Y4bN_pept_dom"/>
</dbReference>
<feature type="domain" description="Peptidase S8/S53" evidence="1">
    <location>
        <begin position="277"/>
        <end position="623"/>
    </location>
</feature>
<dbReference type="Gene3D" id="3.40.50.200">
    <property type="entry name" value="Peptidase S8/S53 domain"/>
    <property type="match status" value="1"/>
</dbReference>
<dbReference type="InterPro" id="IPR036852">
    <property type="entry name" value="Peptidase_S8/S53_dom_sf"/>
</dbReference>
<organism evidence="2 3">
    <name type="scientific">Nostocoides veronense</name>
    <dbReference type="NCBI Taxonomy" id="330836"/>
    <lineage>
        <taxon>Bacteria</taxon>
        <taxon>Bacillati</taxon>
        <taxon>Actinomycetota</taxon>
        <taxon>Actinomycetes</taxon>
        <taxon>Micrococcales</taxon>
        <taxon>Intrasporangiaceae</taxon>
        <taxon>Nostocoides</taxon>
    </lineage>
</organism>
<dbReference type="CDD" id="cd04847">
    <property type="entry name" value="Peptidases_S8_Subtilisin_like_2"/>
    <property type="match status" value="1"/>
</dbReference>
<comment type="caution">
    <text evidence="2">The sequence shown here is derived from an EMBL/GenBank/DDBJ whole genome shotgun (WGS) entry which is preliminary data.</text>
</comment>
<sequence length="798" mass="86467">MVFDLAGSVQEFRNAIQYVEGLEFLSEFLDEDSEPDDDFHMSQQGTRTDRKVQHSLYLVMSNATAVTQLVSLFQRWQESPDITFQRGLGRFKAAFSQLRAIRRWGAEDRIRDTGLLEVWRERLAVAGQSISTLPIEVELWYRRNEQQRASAEESLTGLIVNAGGRVLNRAEIGEIGYHALLAEIPVQQVSSILRDGASAVELLNADEIMFVSPYTPMSVAGPGADPTSNTAVGGAGRVEGLPRIALLDGLPYANHDALAGRLVIDDPDDLGITYPVAARHHGTAMASLILHGDLSRPNEPLRRPLYVRPILQPHPVFAGHEVVLENELLTDLLHRAVRRIVEGDGSQPAAAPSVRVVNLSIGAESRALVRRMSPLGKLLDWLAVKYNLLFVVSAGNHFNSPVTIPAHAARSAETAAAEAVKAARATSRLRGILPPGDALNGLTVGATHADDGADPALPDSVWDLLAPGAPALYSAVGPGVGRSIKPDIYNAGGRALFERPLPKDDTEDEVALAFARTGLSGPGMQVAAPKSGGVSDATVFTYGTSNAAALVTREADAVFEALERGPLAEEDFAFPDALYHPVLAKALLVHTSTWGDQEAHLRDLLALDTNNARRELTALLGYGSLRRERVGTAATNRAVLIAGGSIGRDQLHTYSIPLPVSLRAKAEWHRFTVTLAFFAPTVGQLTRYRGAKVFFERLLDKDTGGSRIDAEHNAVRRGSVQHEVIEGARALVFNEGDALPIRVECMDDAQRLRAGEMIRYGLVASVETAITTSATIHDEVRTHLQARARTQARPRLQQ</sequence>
<reference evidence="2 3" key="1">
    <citation type="journal article" date="2019" name="Int. J. Syst. Evol. Microbiol.">
        <title>The Global Catalogue of Microorganisms (GCM) 10K type strain sequencing project: providing services to taxonomists for standard genome sequencing and annotation.</title>
        <authorList>
            <consortium name="The Broad Institute Genomics Platform"/>
            <consortium name="The Broad Institute Genome Sequencing Center for Infectious Disease"/>
            <person name="Wu L."/>
            <person name="Ma J."/>
        </authorList>
    </citation>
    <scope>NUCLEOTIDE SEQUENCE [LARGE SCALE GENOMIC DNA]</scope>
    <source>
        <strain evidence="2 3">JCM 15592</strain>
    </source>
</reference>
<dbReference type="InterPro" id="IPR000209">
    <property type="entry name" value="Peptidase_S8/S53_dom"/>
</dbReference>
<accession>A0ABN2LMN8</accession>